<evidence type="ECO:0000256" key="1">
    <source>
        <dbReference type="SAM" id="SignalP"/>
    </source>
</evidence>
<accession>A0A9W4B1L4</accession>
<feature type="chain" id="PRO_5040841363" description="CDGP domain-containing protein" evidence="1">
    <location>
        <begin position="26"/>
        <end position="107"/>
    </location>
</feature>
<sequence length="107" mass="11296">MKVKAFPAWLGIATATLIAAPTAHAYPGDPTGTNCESNMLGALYCDGPVQPDGSWTRCVDVSSQPVYGGAQGQWNGMTSPFHQCYHYDPAAPPLKIGQPDHHLGDGL</sequence>
<organism evidence="3 4">
    <name type="scientific">Mycobacterium gallinarum</name>
    <dbReference type="NCBI Taxonomy" id="39689"/>
    <lineage>
        <taxon>Bacteria</taxon>
        <taxon>Bacillati</taxon>
        <taxon>Actinomycetota</taxon>
        <taxon>Actinomycetes</taxon>
        <taxon>Mycobacteriales</taxon>
        <taxon>Mycobacteriaceae</taxon>
        <taxon>Mycobacterium</taxon>
    </lineage>
</organism>
<dbReference type="InterPro" id="IPR056271">
    <property type="entry name" value="CDGP_dom"/>
</dbReference>
<name>A0A9W4B1L4_9MYCO</name>
<evidence type="ECO:0000259" key="2">
    <source>
        <dbReference type="Pfam" id="PF24238"/>
    </source>
</evidence>
<reference evidence="3 4" key="1">
    <citation type="journal article" date="2019" name="Emerg. Microbes Infect.">
        <title>Comprehensive subspecies identification of 175 nontuberculous mycobacteria species based on 7547 genomic profiles.</title>
        <authorList>
            <person name="Matsumoto Y."/>
            <person name="Kinjo T."/>
            <person name="Motooka D."/>
            <person name="Nabeya D."/>
            <person name="Jung N."/>
            <person name="Uechi K."/>
            <person name="Horii T."/>
            <person name="Iida T."/>
            <person name="Fujita J."/>
            <person name="Nakamura S."/>
        </authorList>
    </citation>
    <scope>NUCLEOTIDE SEQUENCE [LARGE SCALE GENOMIC DNA]</scope>
    <source>
        <strain evidence="3 4">JCM 6399</strain>
    </source>
</reference>
<keyword evidence="4" id="KW-1185">Reference proteome</keyword>
<dbReference type="KEGG" id="mgau:MGALJ_19700"/>
<evidence type="ECO:0000313" key="3">
    <source>
        <dbReference type="EMBL" id="BBY92301.1"/>
    </source>
</evidence>
<proteinExistence type="predicted"/>
<protein>
    <recommendedName>
        <fullName evidence="2">CDGP domain-containing protein</fullName>
    </recommendedName>
</protein>
<dbReference type="AlphaFoldDB" id="A0A9W4B1L4"/>
<dbReference type="Pfam" id="PF24238">
    <property type="entry name" value="CDGP"/>
    <property type="match status" value="1"/>
</dbReference>
<evidence type="ECO:0000313" key="4">
    <source>
        <dbReference type="Proteomes" id="UP000465785"/>
    </source>
</evidence>
<keyword evidence="1" id="KW-0732">Signal</keyword>
<dbReference type="Proteomes" id="UP000465785">
    <property type="component" value="Chromosome"/>
</dbReference>
<feature type="signal peptide" evidence="1">
    <location>
        <begin position="1"/>
        <end position="25"/>
    </location>
</feature>
<dbReference type="EMBL" id="AP022601">
    <property type="protein sequence ID" value="BBY92301.1"/>
    <property type="molecule type" value="Genomic_DNA"/>
</dbReference>
<gene>
    <name evidence="3" type="ORF">MGALJ_19700</name>
</gene>
<feature type="domain" description="CDGP" evidence="2">
    <location>
        <begin position="35"/>
        <end position="103"/>
    </location>
</feature>